<feature type="compositionally biased region" description="Basic residues" evidence="1">
    <location>
        <begin position="170"/>
        <end position="179"/>
    </location>
</feature>
<dbReference type="Pfam" id="PF18921">
    <property type="entry name" value="Cyanophycin_syn"/>
    <property type="match status" value="1"/>
</dbReference>
<name>A0A1I7K6P8_9BURK</name>
<dbReference type="EMBL" id="FPBO01000015">
    <property type="protein sequence ID" value="SFU93089.1"/>
    <property type="molecule type" value="Genomic_DNA"/>
</dbReference>
<organism evidence="3 4">
    <name type="scientific">Pseudoduganella namucuonensis</name>
    <dbReference type="NCBI Taxonomy" id="1035707"/>
    <lineage>
        <taxon>Bacteria</taxon>
        <taxon>Pseudomonadati</taxon>
        <taxon>Pseudomonadota</taxon>
        <taxon>Betaproteobacteria</taxon>
        <taxon>Burkholderiales</taxon>
        <taxon>Oxalobacteraceae</taxon>
        <taxon>Telluria group</taxon>
        <taxon>Pseudoduganella</taxon>
    </lineage>
</organism>
<proteinExistence type="predicted"/>
<evidence type="ECO:0000259" key="2">
    <source>
        <dbReference type="Pfam" id="PF18921"/>
    </source>
</evidence>
<evidence type="ECO:0000313" key="3">
    <source>
        <dbReference type="EMBL" id="SFU93089.1"/>
    </source>
</evidence>
<dbReference type="Proteomes" id="UP000199391">
    <property type="component" value="Unassembled WGS sequence"/>
</dbReference>
<keyword evidence="4" id="KW-1185">Reference proteome</keyword>
<evidence type="ECO:0000256" key="1">
    <source>
        <dbReference type="SAM" id="MobiDB-lite"/>
    </source>
</evidence>
<feature type="compositionally biased region" description="Low complexity" evidence="1">
    <location>
        <begin position="159"/>
        <end position="169"/>
    </location>
</feature>
<feature type="domain" description="Cyanophycin synthase-like N-terminal" evidence="2">
    <location>
        <begin position="42"/>
        <end position="134"/>
    </location>
</feature>
<dbReference type="OrthoDB" id="8753370at2"/>
<protein>
    <recommendedName>
        <fullName evidence="2">Cyanophycin synthase-like N-terminal domain-containing protein</fullName>
    </recommendedName>
</protein>
<gene>
    <name evidence="3" type="ORF">SAMN05216552_101538</name>
</gene>
<sequence length="194" mass="20548">MKLIDQRYLAGANLYSTKPAVLGILDVGDVAAPQGEGVRATARRVSGWLGGLRQVRSLVGLRGNVGERSADGLAMAQLVQCVALKLQRLAGSEPIFAFVSGVPQMPSRYRLVLPCRMQKMAAVALEAAVELIDAARAGKAYRVDAALARLRAASERRVATSPSRSAPCRRSARPSRRAPQHPAASTAVPPLQAS</sequence>
<accession>A0A1I7K6P8</accession>
<dbReference type="RefSeq" id="WP_093556681.1">
    <property type="nucleotide sequence ID" value="NZ_FPBO01000015.1"/>
</dbReference>
<dbReference type="InterPro" id="IPR044019">
    <property type="entry name" value="Cyanophycin_syn_N"/>
</dbReference>
<dbReference type="AlphaFoldDB" id="A0A1I7K6P8"/>
<dbReference type="STRING" id="1035707.SAMN05216552_101538"/>
<feature type="region of interest" description="Disordered" evidence="1">
    <location>
        <begin position="156"/>
        <end position="194"/>
    </location>
</feature>
<reference evidence="4" key="1">
    <citation type="submission" date="2016-10" db="EMBL/GenBank/DDBJ databases">
        <authorList>
            <person name="Varghese N."/>
            <person name="Submissions S."/>
        </authorList>
    </citation>
    <scope>NUCLEOTIDE SEQUENCE [LARGE SCALE GENOMIC DNA]</scope>
    <source>
        <strain evidence="4">CGMCC 1.11014</strain>
    </source>
</reference>
<evidence type="ECO:0000313" key="4">
    <source>
        <dbReference type="Proteomes" id="UP000199391"/>
    </source>
</evidence>